<protein>
    <submittedName>
        <fullName evidence="2">Uncharacterized protein</fullName>
    </submittedName>
</protein>
<gene>
    <name evidence="2" type="ORF">P344_03900</name>
</gene>
<organism evidence="2 3">
    <name type="scientific">Spiroplasma mirum ATCC 29335</name>
    <dbReference type="NCBI Taxonomy" id="838561"/>
    <lineage>
        <taxon>Bacteria</taxon>
        <taxon>Bacillati</taxon>
        <taxon>Mycoplasmatota</taxon>
        <taxon>Mollicutes</taxon>
        <taxon>Entomoplasmatales</taxon>
        <taxon>Spiroplasmataceae</taxon>
        <taxon>Spiroplasma</taxon>
    </lineage>
</organism>
<evidence type="ECO:0000256" key="1">
    <source>
        <dbReference type="SAM" id="Coils"/>
    </source>
</evidence>
<name>W6ALD0_9MOLU</name>
<dbReference type="KEGG" id="smia:P344_03900"/>
<sequence>MKPHWLTLYKIRLLTPPKSNTNLPLLASDLEITNWQQKYDHHHLLELAEKQKQRKELNDKEIDKLNKELEALEVQMAYKWYVISF</sequence>
<dbReference type="EMBL" id="CP006720">
    <property type="protein sequence ID" value="AHI58118.1"/>
    <property type="molecule type" value="Genomic_DNA"/>
</dbReference>
<keyword evidence="1" id="KW-0175">Coiled coil</keyword>
<evidence type="ECO:0000313" key="3">
    <source>
        <dbReference type="Proteomes" id="UP000019260"/>
    </source>
</evidence>
<dbReference type="STRING" id="838561.P344_03900"/>
<evidence type="ECO:0000313" key="2">
    <source>
        <dbReference type="EMBL" id="AHI58118.1"/>
    </source>
</evidence>
<dbReference type="Proteomes" id="UP000019260">
    <property type="component" value="Chromosome"/>
</dbReference>
<dbReference type="AlphaFoldDB" id="W6ALD0"/>
<keyword evidence="3" id="KW-1185">Reference proteome</keyword>
<dbReference type="HOGENOM" id="CLU_2511035_0_0_14"/>
<accession>W6ALD0</accession>
<feature type="coiled-coil region" evidence="1">
    <location>
        <begin position="48"/>
        <end position="75"/>
    </location>
</feature>
<dbReference type="PATRIC" id="fig|838561.3.peg.753"/>
<reference evidence="2 3" key="1">
    <citation type="submission" date="2013-09" db="EMBL/GenBank/DDBJ databases">
        <title>Complete genome sequence of Spiroplasma mirum suckling mouse cataract agent.</title>
        <authorList>
            <person name="Landry C.A."/>
            <person name="Bastian F.O."/>
            <person name="Thune R.L."/>
        </authorList>
    </citation>
    <scope>NUCLEOTIDE SEQUENCE [LARGE SCALE GENOMIC DNA]</scope>
    <source>
        <strain evidence="2 3">SMCA</strain>
    </source>
</reference>
<proteinExistence type="predicted"/>